<organism evidence="2 3">
    <name type="scientific">Legionella drancourtii LLAP12</name>
    <dbReference type="NCBI Taxonomy" id="658187"/>
    <lineage>
        <taxon>Bacteria</taxon>
        <taxon>Pseudomonadati</taxon>
        <taxon>Pseudomonadota</taxon>
        <taxon>Gammaproteobacteria</taxon>
        <taxon>Legionellales</taxon>
        <taxon>Legionellaceae</taxon>
        <taxon>Legionella</taxon>
    </lineage>
</organism>
<dbReference type="eggNOG" id="ENOG5032JEP">
    <property type="taxonomic scope" value="Bacteria"/>
</dbReference>
<keyword evidence="1" id="KW-1133">Transmembrane helix</keyword>
<reference evidence="2 3" key="1">
    <citation type="journal article" date="2011" name="BMC Genomics">
        <title>Insight into cross-talk between intra-amoebal pathogens.</title>
        <authorList>
            <person name="Gimenez G."/>
            <person name="Bertelli C."/>
            <person name="Moliner C."/>
            <person name="Robert C."/>
            <person name="Raoult D."/>
            <person name="Fournier P.E."/>
            <person name="Greub G."/>
        </authorList>
    </citation>
    <scope>NUCLEOTIDE SEQUENCE [LARGE SCALE GENOMIC DNA]</scope>
    <source>
        <strain evidence="2 3">LLAP12</strain>
    </source>
</reference>
<dbReference type="AlphaFoldDB" id="G9EQS3"/>
<keyword evidence="3" id="KW-1185">Reference proteome</keyword>
<dbReference type="OrthoDB" id="5650645at2"/>
<dbReference type="HOGENOM" id="CLU_1364804_0_0_6"/>
<name>G9EQS3_9GAMM</name>
<accession>G9EQS3</accession>
<evidence type="ECO:0000313" key="2">
    <source>
        <dbReference type="EMBL" id="EHL30294.1"/>
    </source>
</evidence>
<evidence type="ECO:0000256" key="1">
    <source>
        <dbReference type="SAM" id="Phobius"/>
    </source>
</evidence>
<keyword evidence="1" id="KW-0472">Membrane</keyword>
<protein>
    <submittedName>
        <fullName evidence="2">Uncharacterized protein</fullName>
    </submittedName>
</protein>
<dbReference type="RefSeq" id="WP_006871528.1">
    <property type="nucleotide sequence ID" value="NZ_JH413832.1"/>
</dbReference>
<dbReference type="EMBL" id="JH413832">
    <property type="protein sequence ID" value="EHL30294.1"/>
    <property type="molecule type" value="Genomic_DNA"/>
</dbReference>
<feature type="transmembrane region" description="Helical" evidence="1">
    <location>
        <begin position="84"/>
        <end position="112"/>
    </location>
</feature>
<evidence type="ECO:0000313" key="3">
    <source>
        <dbReference type="Proteomes" id="UP000002770"/>
    </source>
</evidence>
<sequence length="200" mass="22446">MSYIRKGKISDLTYIIEKMLHHLNAIHGPQTKNQNIYDYVQFESKKTSITQFIEQISIFNQQLLSVVDTGCNTALSVAVAATGLVFVLASVFFLAFSFIGFGLLIGGAYSAYSFAAQLERQVNQLEKQMMQIVEKAQKLPDDNSLFGNKNHHAFFSSIFIPLPYAVLTAVEQITFDESIQKKLLEECSSLEQVTTMLTKL</sequence>
<dbReference type="InParanoid" id="G9EQS3"/>
<proteinExistence type="predicted"/>
<keyword evidence="1" id="KW-0812">Transmembrane</keyword>
<gene>
    <name evidence="2" type="ORF">LDG_7625</name>
</gene>
<dbReference type="Proteomes" id="UP000002770">
    <property type="component" value="Unassembled WGS sequence"/>
</dbReference>